<feature type="transmembrane region" description="Helical" evidence="7">
    <location>
        <begin position="382"/>
        <end position="403"/>
    </location>
</feature>
<evidence type="ECO:0000256" key="4">
    <source>
        <dbReference type="ARBA" id="ARBA00022989"/>
    </source>
</evidence>
<feature type="transmembrane region" description="Helical" evidence="7">
    <location>
        <begin position="72"/>
        <end position="93"/>
    </location>
</feature>
<feature type="transmembrane region" description="Helical" evidence="7">
    <location>
        <begin position="15"/>
        <end position="40"/>
    </location>
</feature>
<keyword evidence="4 7" id="KW-1133">Transmembrane helix</keyword>
<dbReference type="OrthoDB" id="9793589at2"/>
<feature type="transmembrane region" description="Helical" evidence="7">
    <location>
        <begin position="105"/>
        <end position="126"/>
    </location>
</feature>
<proteinExistence type="predicted"/>
<evidence type="ECO:0000256" key="5">
    <source>
        <dbReference type="ARBA" id="ARBA00023065"/>
    </source>
</evidence>
<organism evidence="9 10">
    <name type="scientific">Porphyromonas circumdentaria</name>
    <dbReference type="NCBI Taxonomy" id="29524"/>
    <lineage>
        <taxon>Bacteria</taxon>
        <taxon>Pseudomonadati</taxon>
        <taxon>Bacteroidota</taxon>
        <taxon>Bacteroidia</taxon>
        <taxon>Bacteroidales</taxon>
        <taxon>Porphyromonadaceae</taxon>
        <taxon>Porphyromonas</taxon>
    </lineage>
</organism>
<dbReference type="GO" id="GO:0015297">
    <property type="term" value="F:antiporter activity"/>
    <property type="evidence" value="ECO:0007669"/>
    <property type="project" value="InterPro"/>
</dbReference>
<evidence type="ECO:0000259" key="8">
    <source>
        <dbReference type="Pfam" id="PF00999"/>
    </source>
</evidence>
<dbReference type="AlphaFoldDB" id="A0A1T4L2X6"/>
<dbReference type="InterPro" id="IPR006153">
    <property type="entry name" value="Cation/H_exchanger_TM"/>
</dbReference>
<dbReference type="STRING" id="29524.SAMN02745171_00287"/>
<dbReference type="Pfam" id="PF00999">
    <property type="entry name" value="Na_H_Exchanger"/>
    <property type="match status" value="1"/>
</dbReference>
<dbReference type="InterPro" id="IPR038770">
    <property type="entry name" value="Na+/solute_symporter_sf"/>
</dbReference>
<evidence type="ECO:0000313" key="10">
    <source>
        <dbReference type="Proteomes" id="UP000190121"/>
    </source>
</evidence>
<dbReference type="PANTHER" id="PTHR32468">
    <property type="entry name" value="CATION/H + ANTIPORTER"/>
    <property type="match status" value="1"/>
</dbReference>
<comment type="subcellular location">
    <subcellularLocation>
        <location evidence="1">Membrane</location>
        <topology evidence="1">Multi-pass membrane protein</topology>
    </subcellularLocation>
</comment>
<keyword evidence="10" id="KW-1185">Reference proteome</keyword>
<evidence type="ECO:0000256" key="7">
    <source>
        <dbReference type="SAM" id="Phobius"/>
    </source>
</evidence>
<protein>
    <submittedName>
        <fullName evidence="9">Transporter, CPA2 family</fullName>
    </submittedName>
</protein>
<feature type="domain" description="Cation/H+ exchanger transmembrane" evidence="8">
    <location>
        <begin position="86"/>
        <end position="463"/>
    </location>
</feature>
<keyword evidence="2" id="KW-0813">Transport</keyword>
<evidence type="ECO:0000256" key="6">
    <source>
        <dbReference type="ARBA" id="ARBA00023136"/>
    </source>
</evidence>
<name>A0A1T4L2X6_9PORP</name>
<feature type="transmembrane region" description="Helical" evidence="7">
    <location>
        <begin position="138"/>
        <end position="155"/>
    </location>
</feature>
<dbReference type="GO" id="GO:1902600">
    <property type="term" value="P:proton transmembrane transport"/>
    <property type="evidence" value="ECO:0007669"/>
    <property type="project" value="InterPro"/>
</dbReference>
<feature type="transmembrane region" description="Helical" evidence="7">
    <location>
        <begin position="167"/>
        <end position="190"/>
    </location>
</feature>
<dbReference type="GO" id="GO:0016020">
    <property type="term" value="C:membrane"/>
    <property type="evidence" value="ECO:0007669"/>
    <property type="project" value="UniProtKB-SubCell"/>
</dbReference>
<dbReference type="Proteomes" id="UP000190121">
    <property type="component" value="Unassembled WGS sequence"/>
</dbReference>
<keyword evidence="6 7" id="KW-0472">Membrane</keyword>
<dbReference type="EMBL" id="FUXE01000002">
    <property type="protein sequence ID" value="SJZ49064.1"/>
    <property type="molecule type" value="Genomic_DNA"/>
</dbReference>
<keyword evidence="5" id="KW-0406">Ion transport</keyword>
<feature type="transmembrane region" description="Helical" evidence="7">
    <location>
        <begin position="202"/>
        <end position="223"/>
    </location>
</feature>
<keyword evidence="3 7" id="KW-0812">Transmembrane</keyword>
<evidence type="ECO:0000313" key="9">
    <source>
        <dbReference type="EMBL" id="SJZ49064.1"/>
    </source>
</evidence>
<feature type="transmembrane region" description="Helical" evidence="7">
    <location>
        <begin position="235"/>
        <end position="257"/>
    </location>
</feature>
<sequence>MQENKLAKRNDKKSLIFYIFLLLVFISGIWAAATIALPILSPDEMAKSNFRVGTSAFATFTEGVQHHLGTTIGLLLLQIIVILSVARGIGILFSKLKQPTVVGEIVAGILLGPTLLGAVWPEGFAFLFPESSLGSIELLSQFGLILFMFTIGMELNISDIRKQARNALIISQSGIFIPFVLGIVLCIATYTRYASEVPFLPLALFMGISMSITAFPVLARIIQERSMTRTPLGKLALNTAAAGDIIAWLLLAGIMAITQSGSFNSAIFNFLFLLLYLIVAFGILRPLFSIIGRIYNKQELISKSIIGLIFILLLVSAYVTEILSMHALFGSFILGLIMPEDVKFRHILTEKVEDVSLNVFLPLFFASSGLRTELGLINTPELWLLLILFIAVAIIGKIGGTYLSARICGLEIKESLYLGAYMNTRGLMELVVLKIGLDLGVLPPVFFAILVLMTLVTTLMTAPLIHLIDTVDELLKKRKGKLRQISQRILLAFGRSDTGPTLLRLAHQVFSRKDLSNGLSLLHITMSYNISVIDEETFFEENFEESIEEGKRLSLNVHPIHKVSDQATSEIIHCANNGEHKFLLVGAGLNLSDSEIDKSIISEHQSLQKFWGKLSVNTPEALLNARTMFNDKMARFAEDSKCSLGVFVNRRFSNPRRILVACSRKEDTFLLSYAQNMASLNKGTVSLLPLQLTNSDAAELSLPTTSVHLLAPTKSGIEIAQYEFMFICYETWSLLTELRPEVLTNLPSVLIVHPK</sequence>
<accession>A0A1T4L2X6</accession>
<feature type="transmembrane region" description="Helical" evidence="7">
    <location>
        <begin position="300"/>
        <end position="319"/>
    </location>
</feature>
<dbReference type="RefSeq" id="WP_078736270.1">
    <property type="nucleotide sequence ID" value="NZ_JACIJQ010000001.1"/>
</dbReference>
<gene>
    <name evidence="9" type="ORF">SAMN02745171_00287</name>
</gene>
<reference evidence="10" key="1">
    <citation type="submission" date="2017-02" db="EMBL/GenBank/DDBJ databases">
        <authorList>
            <person name="Varghese N."/>
            <person name="Submissions S."/>
        </authorList>
    </citation>
    <scope>NUCLEOTIDE SEQUENCE [LARGE SCALE GENOMIC DNA]</scope>
    <source>
        <strain evidence="10">ATCC 51356</strain>
    </source>
</reference>
<dbReference type="InterPro" id="IPR050794">
    <property type="entry name" value="CPA2_transporter"/>
</dbReference>
<evidence type="ECO:0000256" key="3">
    <source>
        <dbReference type="ARBA" id="ARBA00022692"/>
    </source>
</evidence>
<evidence type="ECO:0000256" key="1">
    <source>
        <dbReference type="ARBA" id="ARBA00004141"/>
    </source>
</evidence>
<evidence type="ECO:0000256" key="2">
    <source>
        <dbReference type="ARBA" id="ARBA00022448"/>
    </source>
</evidence>
<dbReference type="Gene3D" id="1.20.1530.20">
    <property type="match status" value="1"/>
</dbReference>
<feature type="transmembrane region" description="Helical" evidence="7">
    <location>
        <begin position="263"/>
        <end position="288"/>
    </location>
</feature>
<dbReference type="PANTHER" id="PTHR32468:SF0">
    <property type="entry name" value="K(+)_H(+) ANTIPORTER 1"/>
    <property type="match status" value="1"/>
</dbReference>